<evidence type="ECO:0000256" key="1">
    <source>
        <dbReference type="ARBA" id="ARBA00004173"/>
    </source>
</evidence>
<evidence type="ECO:0000313" key="6">
    <source>
        <dbReference type="EMBL" id="CDG69314.1"/>
    </source>
</evidence>
<evidence type="ECO:0000256" key="3">
    <source>
        <dbReference type="ARBA" id="ARBA00023157"/>
    </source>
</evidence>
<dbReference type="PANTHER" id="PTHR11387">
    <property type="entry name" value="CYTOCHROME C OXIDASE SUBUNIT 6B"/>
    <property type="match status" value="1"/>
</dbReference>
<reference evidence="6" key="1">
    <citation type="journal article" date="2013" name="Genome Biol. Evol.">
        <title>Punctuated emergences of genetic and phenotypic innovations in eumetazoan, bilaterian, euteleostome, and hominidae ancestors.</title>
        <authorList>
            <person name="Wenger Y."/>
            <person name="Galliot B."/>
        </authorList>
    </citation>
    <scope>NUCLEOTIDE SEQUENCE</scope>
    <source>
        <tissue evidence="6">Whole animals</tissue>
    </source>
</reference>
<proteinExistence type="evidence at transcript level"/>
<gene>
    <name evidence="6" type="primary">COX6B2</name>
</gene>
<dbReference type="InterPro" id="IPR003213">
    <property type="entry name" value="Cyt_c_oxidase_su6B"/>
</dbReference>
<protein>
    <recommendedName>
        <fullName evidence="4">Cytochrome c oxidase subunit 6B1</fullName>
    </recommendedName>
    <alternativeName>
        <fullName evidence="5">Cytochrome c oxidase subunit VIb isoform 1</fullName>
    </alternativeName>
</protein>
<dbReference type="GO" id="GO:0005739">
    <property type="term" value="C:mitochondrion"/>
    <property type="evidence" value="ECO:0007669"/>
    <property type="project" value="UniProtKB-SubCell"/>
</dbReference>
<dbReference type="AlphaFoldDB" id="T2MAZ8"/>
<dbReference type="OrthoDB" id="1107506at2759"/>
<keyword evidence="2" id="KW-0496">Mitochondrion</keyword>
<evidence type="ECO:0000256" key="4">
    <source>
        <dbReference type="ARBA" id="ARBA00040060"/>
    </source>
</evidence>
<dbReference type="Gene3D" id="1.10.10.140">
    <property type="entry name" value="Cytochrome c oxidase, subunit VIb"/>
    <property type="match status" value="1"/>
</dbReference>
<dbReference type="PROSITE" id="PS51808">
    <property type="entry name" value="CHCH"/>
    <property type="match status" value="1"/>
</dbReference>
<evidence type="ECO:0000256" key="5">
    <source>
        <dbReference type="ARBA" id="ARBA00042114"/>
    </source>
</evidence>
<dbReference type="CDD" id="cd00926">
    <property type="entry name" value="Cyt_c_Oxidase_VIb"/>
    <property type="match status" value="1"/>
</dbReference>
<evidence type="ECO:0000256" key="2">
    <source>
        <dbReference type="ARBA" id="ARBA00023128"/>
    </source>
</evidence>
<organism evidence="6">
    <name type="scientific">Hydra vulgaris</name>
    <name type="common">Hydra</name>
    <name type="synonym">Hydra attenuata</name>
    <dbReference type="NCBI Taxonomy" id="6087"/>
    <lineage>
        <taxon>Eukaryota</taxon>
        <taxon>Metazoa</taxon>
        <taxon>Cnidaria</taxon>
        <taxon>Hydrozoa</taxon>
        <taxon>Hydroidolina</taxon>
        <taxon>Anthoathecata</taxon>
        <taxon>Aplanulata</taxon>
        <taxon>Hydridae</taxon>
        <taxon>Hydra</taxon>
    </lineage>
</organism>
<name>T2MAZ8_HYDVU</name>
<dbReference type="Pfam" id="PF02297">
    <property type="entry name" value="COX6B"/>
    <property type="match status" value="1"/>
</dbReference>
<dbReference type="InterPro" id="IPR048280">
    <property type="entry name" value="COX6B-like"/>
</dbReference>
<sequence>MTLNDFRRGMNKVYVDFENIHQQKLLACPVFLTKSFFKMSATENFEIPKIKFDARFPNTNQTKNCYQNFLDYHRCIKAKGEDFEPCQAFSKIYHGLCPNAWIEKWEDQLANNSFPGKI</sequence>
<dbReference type="EMBL" id="HAAD01003082">
    <property type="protein sequence ID" value="CDG69314.1"/>
    <property type="molecule type" value="mRNA"/>
</dbReference>
<accession>T2MAZ8</accession>
<dbReference type="GO" id="GO:0045277">
    <property type="term" value="C:respiratory chain complex IV"/>
    <property type="evidence" value="ECO:0007669"/>
    <property type="project" value="InterPro"/>
</dbReference>
<dbReference type="SUPFAM" id="SSF47694">
    <property type="entry name" value="Cytochrome c oxidase subunit h"/>
    <property type="match status" value="1"/>
</dbReference>
<dbReference type="FunFam" id="1.10.10.140:FF:000001">
    <property type="entry name" value="Cytochrome c oxidase subunit 6B1"/>
    <property type="match status" value="1"/>
</dbReference>
<comment type="subcellular location">
    <subcellularLocation>
        <location evidence="1">Mitochondrion</location>
    </subcellularLocation>
</comment>
<feature type="non-terminal residue" evidence="6">
    <location>
        <position position="1"/>
    </location>
</feature>
<dbReference type="InterPro" id="IPR036549">
    <property type="entry name" value="CX6/COA6-like_sf"/>
</dbReference>
<keyword evidence="3" id="KW-1015">Disulfide bond</keyword>